<dbReference type="GO" id="GO:0046872">
    <property type="term" value="F:metal ion binding"/>
    <property type="evidence" value="ECO:0007669"/>
    <property type="project" value="InterPro"/>
</dbReference>
<keyword evidence="3 4" id="KW-0067">ATP-binding</keyword>
<keyword evidence="2 4" id="KW-0547">Nucleotide-binding</keyword>
<sequence length="364" mass="38991">MEHRSSMYRTVRLLRALGVSAVVAGSVAGIALAERIAAELQLAGADPETSLLRHDRGAQAAALVQAGVPALRSVRTASLTEALTWAERRALPAYVLAPAAAGVPVEPVVCERGLQISAAWPAMRREAARHAGDTHLVLTEHLPGRRYVVHSVSRLVDGQSDHVVTDVWAETRTSGGRLARTDLMNRHHLLTRALHMYVLRALDALGVVCGPVTSRIAYADERGPVLLSALAVPATSVADKALREATGHDRLVDALDSVIPPAPAQLIPAPTGNRVVRVHLHPGHSGHIDPWTARILRRLPTVAAVSEDLRSKTPATPPTGTEIVLSSSEPHAIEGDYRIIRALERNCLYLAAADSAPRPFERPT</sequence>
<dbReference type="PANTHER" id="PTHR43585:SF2">
    <property type="entry name" value="ATP-GRASP ENZYME FSQD"/>
    <property type="match status" value="1"/>
</dbReference>
<accession>A0A7W9WKR5</accession>
<protein>
    <recommendedName>
        <fullName evidence="5">ATP-grasp domain-containing protein</fullName>
    </recommendedName>
</protein>
<evidence type="ECO:0000313" key="7">
    <source>
        <dbReference type="Proteomes" id="UP000591537"/>
    </source>
</evidence>
<keyword evidence="1" id="KW-0436">Ligase</keyword>
<evidence type="ECO:0000256" key="2">
    <source>
        <dbReference type="ARBA" id="ARBA00022741"/>
    </source>
</evidence>
<evidence type="ECO:0000313" key="6">
    <source>
        <dbReference type="EMBL" id="MBB6080961.1"/>
    </source>
</evidence>
<dbReference type="PANTHER" id="PTHR43585">
    <property type="entry name" value="FUMIPYRROLE BIOSYNTHESIS PROTEIN C"/>
    <property type="match status" value="1"/>
</dbReference>
<feature type="domain" description="ATP-grasp" evidence="5">
    <location>
        <begin position="60"/>
        <end position="259"/>
    </location>
</feature>
<dbReference type="SUPFAM" id="SSF56059">
    <property type="entry name" value="Glutathione synthetase ATP-binding domain-like"/>
    <property type="match status" value="1"/>
</dbReference>
<evidence type="ECO:0000259" key="5">
    <source>
        <dbReference type="PROSITE" id="PS50975"/>
    </source>
</evidence>
<name>A0A7W9WKR5_9ACTN</name>
<keyword evidence="7" id="KW-1185">Reference proteome</keyword>
<organism evidence="6 7">
    <name type="scientific">Streptomyces paradoxus</name>
    <dbReference type="NCBI Taxonomy" id="66375"/>
    <lineage>
        <taxon>Bacteria</taxon>
        <taxon>Bacillati</taxon>
        <taxon>Actinomycetota</taxon>
        <taxon>Actinomycetes</taxon>
        <taxon>Kitasatosporales</taxon>
        <taxon>Streptomycetaceae</taxon>
        <taxon>Streptomyces</taxon>
    </lineage>
</organism>
<evidence type="ECO:0000256" key="1">
    <source>
        <dbReference type="ARBA" id="ARBA00022598"/>
    </source>
</evidence>
<dbReference type="InterPro" id="IPR052032">
    <property type="entry name" value="ATP-dep_AA_Ligase"/>
</dbReference>
<proteinExistence type="predicted"/>
<dbReference type="EMBL" id="JACHGV010000015">
    <property type="protein sequence ID" value="MBB6080961.1"/>
    <property type="molecule type" value="Genomic_DNA"/>
</dbReference>
<dbReference type="PROSITE" id="PS50975">
    <property type="entry name" value="ATP_GRASP"/>
    <property type="match status" value="1"/>
</dbReference>
<dbReference type="GO" id="GO:0005524">
    <property type="term" value="F:ATP binding"/>
    <property type="evidence" value="ECO:0007669"/>
    <property type="project" value="UniProtKB-UniRule"/>
</dbReference>
<evidence type="ECO:0000256" key="4">
    <source>
        <dbReference type="PROSITE-ProRule" id="PRU00409"/>
    </source>
</evidence>
<comment type="caution">
    <text evidence="6">The sequence shown here is derived from an EMBL/GenBank/DDBJ whole genome shotgun (WGS) entry which is preliminary data.</text>
</comment>
<dbReference type="Proteomes" id="UP000591537">
    <property type="component" value="Unassembled WGS sequence"/>
</dbReference>
<dbReference type="InterPro" id="IPR011761">
    <property type="entry name" value="ATP-grasp"/>
</dbReference>
<dbReference type="AlphaFoldDB" id="A0A7W9WKR5"/>
<dbReference type="RefSeq" id="WP_313675543.1">
    <property type="nucleotide sequence ID" value="NZ_BAAARS010000012.1"/>
</dbReference>
<evidence type="ECO:0000256" key="3">
    <source>
        <dbReference type="ARBA" id="ARBA00022840"/>
    </source>
</evidence>
<dbReference type="Gene3D" id="3.30.470.20">
    <property type="entry name" value="ATP-grasp fold, B domain"/>
    <property type="match status" value="1"/>
</dbReference>
<gene>
    <name evidence="6" type="ORF">HNR57_006912</name>
</gene>
<reference evidence="6 7" key="1">
    <citation type="submission" date="2020-08" db="EMBL/GenBank/DDBJ databases">
        <title>Genomic Encyclopedia of Type Strains, Phase IV (KMG-IV): sequencing the most valuable type-strain genomes for metagenomic binning, comparative biology and taxonomic classification.</title>
        <authorList>
            <person name="Goeker M."/>
        </authorList>
    </citation>
    <scope>NUCLEOTIDE SEQUENCE [LARGE SCALE GENOMIC DNA]</scope>
    <source>
        <strain evidence="6 7">DSM 43350</strain>
    </source>
</reference>
<dbReference type="GO" id="GO:0016874">
    <property type="term" value="F:ligase activity"/>
    <property type="evidence" value="ECO:0007669"/>
    <property type="project" value="UniProtKB-KW"/>
</dbReference>